<evidence type="ECO:0000313" key="2">
    <source>
        <dbReference type="EMBL" id="OIN91321.1"/>
    </source>
</evidence>
<accession>A0A1J4RVL8</accession>
<name>A0A1J4RVL8_9BACT</name>
<comment type="caution">
    <text evidence="2">The sequence shown here is derived from an EMBL/GenBank/DDBJ whole genome shotgun (WGS) entry which is preliminary data.</text>
</comment>
<keyword evidence="1" id="KW-0812">Transmembrane</keyword>
<keyword evidence="1" id="KW-0472">Membrane</keyword>
<dbReference type="Proteomes" id="UP000182345">
    <property type="component" value="Unassembled WGS sequence"/>
</dbReference>
<feature type="transmembrane region" description="Helical" evidence="1">
    <location>
        <begin position="69"/>
        <end position="88"/>
    </location>
</feature>
<reference evidence="2 3" key="1">
    <citation type="journal article" date="2016" name="Environ. Microbiol.">
        <title>Genomic resolution of a cold subsurface aquifer community provides metabolic insights for novel microbes adapted to high CO concentrations.</title>
        <authorList>
            <person name="Probst A.J."/>
            <person name="Castelle C.J."/>
            <person name="Singh A."/>
            <person name="Brown C.T."/>
            <person name="Anantharaman K."/>
            <person name="Sharon I."/>
            <person name="Hug L.A."/>
            <person name="Burstein D."/>
            <person name="Emerson J.B."/>
            <person name="Thomas B.C."/>
            <person name="Banfield J.F."/>
        </authorList>
    </citation>
    <scope>NUCLEOTIDE SEQUENCE [LARGE SCALE GENOMIC DNA]</scope>
    <source>
        <strain evidence="2">CG1_02_44_10</strain>
    </source>
</reference>
<feature type="transmembrane region" description="Helical" evidence="1">
    <location>
        <begin position="6"/>
        <end position="27"/>
    </location>
</feature>
<gene>
    <name evidence="2" type="ORF">AUJ42_01990</name>
</gene>
<protein>
    <submittedName>
        <fullName evidence="2">Uncharacterized protein</fullName>
    </submittedName>
</protein>
<dbReference type="AlphaFoldDB" id="A0A1J4RVL8"/>
<keyword evidence="1" id="KW-1133">Transmembrane helix</keyword>
<evidence type="ECO:0000313" key="3">
    <source>
        <dbReference type="Proteomes" id="UP000182345"/>
    </source>
</evidence>
<sequence>MYQDSTGLVFLNYSSAFGFIGNIFFALKKIKTLFGIPSRAAGWFYRGIGSMVSLKYIQTDQGKVRSHPMLWAFLIPLILIGISFCWYYV</sequence>
<dbReference type="EMBL" id="MNUK01000048">
    <property type="protein sequence ID" value="OIN91321.1"/>
    <property type="molecule type" value="Genomic_DNA"/>
</dbReference>
<proteinExistence type="predicted"/>
<organism evidence="2 3">
    <name type="scientific">Candidatus Collierbacteria bacterium CG1_02_44_10</name>
    <dbReference type="NCBI Taxonomy" id="1805087"/>
    <lineage>
        <taxon>Bacteria</taxon>
        <taxon>Candidatus Collieribacteriota</taxon>
    </lineage>
</organism>
<evidence type="ECO:0000256" key="1">
    <source>
        <dbReference type="SAM" id="Phobius"/>
    </source>
</evidence>